<reference evidence="1 2" key="1">
    <citation type="journal article" date="2018" name="Front. Plant Sci.">
        <title>Red Clover (Trifolium pratense) and Zigzag Clover (T. medium) - A Picture of Genomic Similarities and Differences.</title>
        <authorList>
            <person name="Dluhosova J."/>
            <person name="Istvanek J."/>
            <person name="Nedelnik J."/>
            <person name="Repkova J."/>
        </authorList>
    </citation>
    <scope>NUCLEOTIDE SEQUENCE [LARGE SCALE GENOMIC DNA]</scope>
    <source>
        <strain evidence="2">cv. 10/8</strain>
        <tissue evidence="1">Leaf</tissue>
    </source>
</reference>
<proteinExistence type="predicted"/>
<dbReference type="EMBL" id="LXQA011284719">
    <property type="protein sequence ID" value="MCI91884.1"/>
    <property type="molecule type" value="Genomic_DNA"/>
</dbReference>
<keyword evidence="2" id="KW-1185">Reference proteome</keyword>
<dbReference type="Proteomes" id="UP000265520">
    <property type="component" value="Unassembled WGS sequence"/>
</dbReference>
<organism evidence="1 2">
    <name type="scientific">Trifolium medium</name>
    <dbReference type="NCBI Taxonomy" id="97028"/>
    <lineage>
        <taxon>Eukaryota</taxon>
        <taxon>Viridiplantae</taxon>
        <taxon>Streptophyta</taxon>
        <taxon>Embryophyta</taxon>
        <taxon>Tracheophyta</taxon>
        <taxon>Spermatophyta</taxon>
        <taxon>Magnoliopsida</taxon>
        <taxon>eudicotyledons</taxon>
        <taxon>Gunneridae</taxon>
        <taxon>Pentapetalae</taxon>
        <taxon>rosids</taxon>
        <taxon>fabids</taxon>
        <taxon>Fabales</taxon>
        <taxon>Fabaceae</taxon>
        <taxon>Papilionoideae</taxon>
        <taxon>50 kb inversion clade</taxon>
        <taxon>NPAAA clade</taxon>
        <taxon>Hologalegina</taxon>
        <taxon>IRL clade</taxon>
        <taxon>Trifolieae</taxon>
        <taxon>Trifolium</taxon>
    </lineage>
</organism>
<evidence type="ECO:0000313" key="1">
    <source>
        <dbReference type="EMBL" id="MCI91884.1"/>
    </source>
</evidence>
<feature type="non-terminal residue" evidence="1">
    <location>
        <position position="1"/>
    </location>
</feature>
<comment type="caution">
    <text evidence="1">The sequence shown here is derived from an EMBL/GenBank/DDBJ whole genome shotgun (WGS) entry which is preliminary data.</text>
</comment>
<name>A0A392VU07_9FABA</name>
<sequence>DGGATDLRWGGGGCDGSVKGVVVAAATVLRWR</sequence>
<accession>A0A392VU07</accession>
<dbReference type="AlphaFoldDB" id="A0A392VU07"/>
<protein>
    <submittedName>
        <fullName evidence="1">Uncharacterized protein</fullName>
    </submittedName>
</protein>
<evidence type="ECO:0000313" key="2">
    <source>
        <dbReference type="Proteomes" id="UP000265520"/>
    </source>
</evidence>